<proteinExistence type="predicted"/>
<evidence type="ECO:0000313" key="2">
    <source>
        <dbReference type="Proteomes" id="UP000791080"/>
    </source>
</evidence>
<accession>A0ABT1JDI7</accession>
<dbReference type="EMBL" id="AUBJ02000001">
    <property type="protein sequence ID" value="MCP2329861.1"/>
    <property type="molecule type" value="Genomic_DNA"/>
</dbReference>
<organism evidence="1 2">
    <name type="scientific">Actinoalloteichus caeruleus DSM 43889</name>
    <dbReference type="NCBI Taxonomy" id="1120930"/>
    <lineage>
        <taxon>Bacteria</taxon>
        <taxon>Bacillati</taxon>
        <taxon>Actinomycetota</taxon>
        <taxon>Actinomycetes</taxon>
        <taxon>Pseudonocardiales</taxon>
        <taxon>Pseudonocardiaceae</taxon>
        <taxon>Actinoalloteichus</taxon>
        <taxon>Actinoalloteichus cyanogriseus</taxon>
    </lineage>
</organism>
<keyword evidence="2" id="KW-1185">Reference proteome</keyword>
<name>A0ABT1JDI7_ACTCY</name>
<sequence>MWALVWLVVSGMGVALLLRGAAWLAERGLPPEPDKHRAVEYDPATRSFRSLTGGGTR</sequence>
<protein>
    <submittedName>
        <fullName evidence="1">Uncharacterized protein</fullName>
    </submittedName>
</protein>
<evidence type="ECO:0000313" key="1">
    <source>
        <dbReference type="EMBL" id="MCP2329861.1"/>
    </source>
</evidence>
<dbReference type="Proteomes" id="UP000791080">
    <property type="component" value="Unassembled WGS sequence"/>
</dbReference>
<gene>
    <name evidence="1" type="ORF">G443_000131</name>
</gene>
<reference evidence="1 2" key="1">
    <citation type="submission" date="2022-06" db="EMBL/GenBank/DDBJ databases">
        <title>Genomic Encyclopedia of Type Strains, Phase I: the one thousand microbial genomes (KMG-I) project.</title>
        <authorList>
            <person name="Kyrpides N."/>
        </authorList>
    </citation>
    <scope>NUCLEOTIDE SEQUENCE [LARGE SCALE GENOMIC DNA]</scope>
    <source>
        <strain evidence="1 2">DSM 43889</strain>
    </source>
</reference>
<comment type="caution">
    <text evidence="1">The sequence shown here is derived from an EMBL/GenBank/DDBJ whole genome shotgun (WGS) entry which is preliminary data.</text>
</comment>